<dbReference type="InterPro" id="IPR027823">
    <property type="entry name" value="DUF4468"/>
</dbReference>
<name>A0A1N7KCK1_9BACT</name>
<dbReference type="Proteomes" id="UP000186917">
    <property type="component" value="Unassembled WGS sequence"/>
</dbReference>
<reference evidence="4" key="1">
    <citation type="submission" date="2017-01" db="EMBL/GenBank/DDBJ databases">
        <authorList>
            <person name="Varghese N."/>
            <person name="Submissions S."/>
        </authorList>
    </citation>
    <scope>NUCLEOTIDE SEQUENCE [LARGE SCALE GENOMIC DNA]</scope>
    <source>
        <strain evidence="4">DSM 21054</strain>
    </source>
</reference>
<gene>
    <name evidence="3" type="ORF">SAMN05421788_101106</name>
</gene>
<evidence type="ECO:0000313" key="4">
    <source>
        <dbReference type="Proteomes" id="UP000186917"/>
    </source>
</evidence>
<proteinExistence type="predicted"/>
<dbReference type="Pfam" id="PF14730">
    <property type="entry name" value="DUF4468"/>
    <property type="match status" value="1"/>
</dbReference>
<keyword evidence="1" id="KW-0732">Signal</keyword>
<accession>A0A1N7KCK1</accession>
<sequence>MKHIILIFLAAPFFSFAQNPELHIINGHYLHESTFSIPGKSKSILYQIANQWVATDIKDQRRISQTDSKDTGKIIEKIRFNTLYEGGTDLINETTVTIECSNEKIKIKLSNFQYSIGSDTSKVIIDNIIQFAAPEQIARHRMWYPIDRTATEIIANFRTWLKSKL</sequence>
<dbReference type="Gene3D" id="3.30.530.80">
    <property type="match status" value="1"/>
</dbReference>
<evidence type="ECO:0000259" key="2">
    <source>
        <dbReference type="Pfam" id="PF14730"/>
    </source>
</evidence>
<organism evidence="3 4">
    <name type="scientific">Filimonas lacunae</name>
    <dbReference type="NCBI Taxonomy" id="477680"/>
    <lineage>
        <taxon>Bacteria</taxon>
        <taxon>Pseudomonadati</taxon>
        <taxon>Bacteroidota</taxon>
        <taxon>Chitinophagia</taxon>
        <taxon>Chitinophagales</taxon>
        <taxon>Chitinophagaceae</taxon>
        <taxon>Filimonas</taxon>
    </lineage>
</organism>
<dbReference type="AlphaFoldDB" id="A0A1N7KCK1"/>
<dbReference type="EMBL" id="FTOR01000001">
    <property type="protein sequence ID" value="SIS59164.1"/>
    <property type="molecule type" value="Genomic_DNA"/>
</dbReference>
<dbReference type="STRING" id="477680.SAMN05421788_101106"/>
<protein>
    <recommendedName>
        <fullName evidence="2">DUF4468 domain-containing protein</fullName>
    </recommendedName>
</protein>
<feature type="chain" id="PRO_5009943102" description="DUF4468 domain-containing protein" evidence="1">
    <location>
        <begin position="18"/>
        <end position="165"/>
    </location>
</feature>
<keyword evidence="4" id="KW-1185">Reference proteome</keyword>
<evidence type="ECO:0000256" key="1">
    <source>
        <dbReference type="SAM" id="SignalP"/>
    </source>
</evidence>
<feature type="signal peptide" evidence="1">
    <location>
        <begin position="1"/>
        <end position="17"/>
    </location>
</feature>
<feature type="domain" description="DUF4468" evidence="2">
    <location>
        <begin position="33"/>
        <end position="114"/>
    </location>
</feature>
<evidence type="ECO:0000313" key="3">
    <source>
        <dbReference type="EMBL" id="SIS59164.1"/>
    </source>
</evidence>
<dbReference type="RefSeq" id="WP_076374629.1">
    <property type="nucleotide sequence ID" value="NZ_AP017422.1"/>
</dbReference>